<dbReference type="InterPro" id="IPR050194">
    <property type="entry name" value="Glycosyltransferase_grp1"/>
</dbReference>
<dbReference type="EMBL" id="JADIKC010000007">
    <property type="protein sequence ID" value="MBM7122803.1"/>
    <property type="molecule type" value="Genomic_DNA"/>
</dbReference>
<evidence type="ECO:0000259" key="1">
    <source>
        <dbReference type="Pfam" id="PF13579"/>
    </source>
</evidence>
<dbReference type="PANTHER" id="PTHR45947">
    <property type="entry name" value="SULFOQUINOVOSYL TRANSFERASE SQD2"/>
    <property type="match status" value="1"/>
</dbReference>
<dbReference type="RefSeq" id="WP_204637229.1">
    <property type="nucleotide sequence ID" value="NZ_JADIKC010000007.1"/>
</dbReference>
<protein>
    <submittedName>
        <fullName evidence="2">Glycosyltransferase family 4 protein</fullName>
    </submittedName>
</protein>
<dbReference type="Pfam" id="PF13579">
    <property type="entry name" value="Glyco_trans_4_4"/>
    <property type="match status" value="1"/>
</dbReference>
<name>A0ABS2JWF0_9GAMM</name>
<evidence type="ECO:0000313" key="3">
    <source>
        <dbReference type="Proteomes" id="UP001430065"/>
    </source>
</evidence>
<keyword evidence="3" id="KW-1185">Reference proteome</keyword>
<organism evidence="2 3">
    <name type="scientific">Dyella kyungheensis</name>
    <dbReference type="NCBI Taxonomy" id="1242174"/>
    <lineage>
        <taxon>Bacteria</taxon>
        <taxon>Pseudomonadati</taxon>
        <taxon>Pseudomonadota</taxon>
        <taxon>Gammaproteobacteria</taxon>
        <taxon>Lysobacterales</taxon>
        <taxon>Rhodanobacteraceae</taxon>
        <taxon>Dyella</taxon>
    </lineage>
</organism>
<dbReference type="SUPFAM" id="SSF53756">
    <property type="entry name" value="UDP-Glycosyltransferase/glycogen phosphorylase"/>
    <property type="match status" value="1"/>
</dbReference>
<feature type="domain" description="Glycosyltransferase subfamily 4-like N-terminal" evidence="1">
    <location>
        <begin position="69"/>
        <end position="164"/>
    </location>
</feature>
<dbReference type="Pfam" id="PF13692">
    <property type="entry name" value="Glyco_trans_1_4"/>
    <property type="match status" value="1"/>
</dbReference>
<reference evidence="2 3" key="1">
    <citation type="submission" date="2020-10" db="EMBL/GenBank/DDBJ databases">
        <title>Phylogeny of dyella-like bacteria.</title>
        <authorList>
            <person name="Fu J."/>
        </authorList>
    </citation>
    <scope>NUCLEOTIDE SEQUENCE [LARGE SCALE GENOMIC DNA]</scope>
    <source>
        <strain evidence="2 3">THG-B117</strain>
    </source>
</reference>
<sequence>MHSHPPARLPTLTIVWHEAGNENYNDRYVSLRDCFNLEVLGPNRFMGKAFGRSADPSVSLLPSFFTGHWLTYLSLPVLWRIWRRPPSVLHIHQEPHSLMAFFACLFCRSKSVFLESSVINSKGNLRGWNVLERWVYRRVDCVLPKNPEVAEVLVSRGCPRDKITAPIGNGVSRQSYAPMDRAEARRYMAAKFGVDVGGEPGRLCLGYAGRIWEAKGLRLLADLKRQTNVDVWVCGEVRDQALRDDLLASGVQCFPALKKADLRCFYSALDIFVLPSLPTPGWREQFGRVCAESIYCGTVAIGSRVGGIPMVVGEAQTFTAGSIDEAMHLVEALTDKGARDRCLAWQQGHIEKHFSWDAIARQMQGFHTAQCMDGVG</sequence>
<dbReference type="Gene3D" id="3.40.50.2000">
    <property type="entry name" value="Glycogen Phosphorylase B"/>
    <property type="match status" value="2"/>
</dbReference>
<proteinExistence type="predicted"/>
<dbReference type="Proteomes" id="UP001430065">
    <property type="component" value="Unassembled WGS sequence"/>
</dbReference>
<dbReference type="CDD" id="cd03801">
    <property type="entry name" value="GT4_PimA-like"/>
    <property type="match status" value="1"/>
</dbReference>
<dbReference type="PANTHER" id="PTHR45947:SF3">
    <property type="entry name" value="SULFOQUINOVOSYL TRANSFERASE SQD2"/>
    <property type="match status" value="1"/>
</dbReference>
<comment type="caution">
    <text evidence="2">The sequence shown here is derived from an EMBL/GenBank/DDBJ whole genome shotgun (WGS) entry which is preliminary data.</text>
</comment>
<gene>
    <name evidence="2" type="ORF">ISP20_16675</name>
</gene>
<evidence type="ECO:0000313" key="2">
    <source>
        <dbReference type="EMBL" id="MBM7122803.1"/>
    </source>
</evidence>
<dbReference type="InterPro" id="IPR028098">
    <property type="entry name" value="Glyco_trans_4-like_N"/>
</dbReference>
<accession>A0ABS2JWF0</accession>